<dbReference type="Proteomes" id="UP000654947">
    <property type="component" value="Unassembled WGS sequence"/>
</dbReference>
<dbReference type="AlphaFoldDB" id="A0A919CMF0"/>
<dbReference type="EMBL" id="BMXL01000044">
    <property type="protein sequence ID" value="GHD37078.1"/>
    <property type="molecule type" value="Genomic_DNA"/>
</dbReference>
<sequence>MAMVLVLSLVWLKRDDESGSKEEQELSQTDVDVCENPPTVTSCASVEFSGKKYRYSLIRSDSDVSNTAIVDLGGPGSSVLSGSFDLQGIVESNFDTSKTNVLFIDEPWVTEEIGQACDEKLSEFYSSIRESHSIEKPAIGMASECMIDGSVWSFDADSYPNVVSEVEKEEGISINGFLGFSFGSTRANYLSDWDFSWSVLVRPYPTGIQGAELIDMRAQQISDLAVGGQEAIESSDPVDVSERTLPVENFDYLSAELALPYVSEEFMNSYASQLADRNSPKLAAELSDSFWYRYGEESISPALLAYLGETCAAAEPWNLEGRGFDEFSHEAILADLHSICSSLEFSGGGDFEVSSEFSCVVASDDYLTSLEAVEKEIEFDGESVWITPEESSHSSQEGLDDCMNMIPGAR</sequence>
<gene>
    <name evidence="1" type="ORF">GCM10007147_44870</name>
</gene>
<comment type="caution">
    <text evidence="1">The sequence shown here is derived from an EMBL/GenBank/DDBJ whole genome shotgun (WGS) entry which is preliminary data.</text>
</comment>
<organism evidence="1 2">
    <name type="scientific">Nocardiopsis kunsanensis</name>
    <dbReference type="NCBI Taxonomy" id="141693"/>
    <lineage>
        <taxon>Bacteria</taxon>
        <taxon>Bacillati</taxon>
        <taxon>Actinomycetota</taxon>
        <taxon>Actinomycetes</taxon>
        <taxon>Streptosporangiales</taxon>
        <taxon>Nocardiopsidaceae</taxon>
        <taxon>Nocardiopsis</taxon>
    </lineage>
</organism>
<evidence type="ECO:0000313" key="1">
    <source>
        <dbReference type="EMBL" id="GHD37078.1"/>
    </source>
</evidence>
<proteinExistence type="predicted"/>
<name>A0A919CMF0_9ACTN</name>
<reference evidence="1 2" key="1">
    <citation type="journal article" date="2014" name="Int. J. Syst. Evol. Microbiol.">
        <title>Complete genome sequence of Corynebacterium casei LMG S-19264T (=DSM 44701T), isolated from a smear-ripened cheese.</title>
        <authorList>
            <consortium name="US DOE Joint Genome Institute (JGI-PGF)"/>
            <person name="Walter F."/>
            <person name="Albersmeier A."/>
            <person name="Kalinowski J."/>
            <person name="Ruckert C."/>
        </authorList>
    </citation>
    <scope>NUCLEOTIDE SEQUENCE [LARGE SCALE GENOMIC DNA]</scope>
    <source>
        <strain evidence="1 2">KCTC 19473</strain>
    </source>
</reference>
<evidence type="ECO:0000313" key="2">
    <source>
        <dbReference type="Proteomes" id="UP000654947"/>
    </source>
</evidence>
<accession>A0A919CMF0</accession>
<keyword evidence="2" id="KW-1185">Reference proteome</keyword>
<protein>
    <submittedName>
        <fullName evidence="1">Uncharacterized protein</fullName>
    </submittedName>
</protein>